<dbReference type="GeneID" id="25741473"/>
<accession>A0A0D2KVE7</accession>
<dbReference type="Proteomes" id="UP000054498">
    <property type="component" value="Unassembled WGS sequence"/>
</dbReference>
<keyword evidence="4" id="KW-1185">Reference proteome</keyword>
<feature type="region of interest" description="Disordered" evidence="1">
    <location>
        <begin position="882"/>
        <end position="905"/>
    </location>
</feature>
<keyword evidence="2" id="KW-1133">Transmembrane helix</keyword>
<reference evidence="3 4" key="1">
    <citation type="journal article" date="2013" name="BMC Genomics">
        <title>Reconstruction of the lipid metabolism for the microalga Monoraphidium neglectum from its genome sequence reveals characteristics suitable for biofuel production.</title>
        <authorList>
            <person name="Bogen C."/>
            <person name="Al-Dilaimi A."/>
            <person name="Albersmeier A."/>
            <person name="Wichmann J."/>
            <person name="Grundmann M."/>
            <person name="Rupp O."/>
            <person name="Lauersen K.J."/>
            <person name="Blifernez-Klassen O."/>
            <person name="Kalinowski J."/>
            <person name="Goesmann A."/>
            <person name="Mussgnug J.H."/>
            <person name="Kruse O."/>
        </authorList>
    </citation>
    <scope>NUCLEOTIDE SEQUENCE [LARGE SCALE GENOMIC DNA]</scope>
    <source>
        <strain evidence="3 4">SAG 48.87</strain>
    </source>
</reference>
<evidence type="ECO:0000313" key="3">
    <source>
        <dbReference type="EMBL" id="KIY99363.1"/>
    </source>
</evidence>
<gene>
    <name evidence="3" type="ORF">MNEG_8597</name>
</gene>
<feature type="compositionally biased region" description="Basic residues" evidence="1">
    <location>
        <begin position="1055"/>
        <end position="1069"/>
    </location>
</feature>
<protein>
    <submittedName>
        <fullName evidence="3">Uncharacterized protein</fullName>
    </submittedName>
</protein>
<dbReference type="AlphaFoldDB" id="A0A0D2KVE7"/>
<keyword evidence="2" id="KW-0472">Membrane</keyword>
<dbReference type="RefSeq" id="XP_013898383.1">
    <property type="nucleotide sequence ID" value="XM_014042929.1"/>
</dbReference>
<organism evidence="3 4">
    <name type="scientific">Monoraphidium neglectum</name>
    <dbReference type="NCBI Taxonomy" id="145388"/>
    <lineage>
        <taxon>Eukaryota</taxon>
        <taxon>Viridiplantae</taxon>
        <taxon>Chlorophyta</taxon>
        <taxon>core chlorophytes</taxon>
        <taxon>Chlorophyceae</taxon>
        <taxon>CS clade</taxon>
        <taxon>Sphaeropleales</taxon>
        <taxon>Selenastraceae</taxon>
        <taxon>Monoraphidium</taxon>
    </lineage>
</organism>
<feature type="region of interest" description="Disordered" evidence="1">
    <location>
        <begin position="951"/>
        <end position="1069"/>
    </location>
</feature>
<evidence type="ECO:0000256" key="2">
    <source>
        <dbReference type="SAM" id="Phobius"/>
    </source>
</evidence>
<dbReference type="Gene3D" id="1.10.510.10">
    <property type="entry name" value="Transferase(Phosphotransferase) domain 1"/>
    <property type="match status" value="1"/>
</dbReference>
<sequence>MAGAPVSNELASIADSLQLLNDAVVGQTHGQRAQGVRETAAMVVEEAFEGRGIKTQDAMHAVKRRTMRVAGVTIHIAILLVLGAIFPTEVLTASINIIALMIVRDAIALRAATPINAPADDLEAAAKIERELRAMPPPADDKTPALNVRGVPRRGAGASAAGARAGKGAELLSLAQALAARVAPVILHLADPGVLNVFGVTSRWLLDTFSLGTAAGARQGLRFLESRRVARDPRVQTRHASLNHQLVAGLAEDVGMLLGEARAQLACGLRFASEDQQARVEASLHQHVAASADPAMTFLLSRIELLRLAAALEARSLSDQIVKTTLQVALQCAGVQVVAEQELVHQGGPYLPQADGESAAYTRRDRRRYGLTSIDVTRVMFDSASGVAVPIAAALVHKFLQGKGMAPPLLAVAVSGSMPAVFMGAKADGVLLDTFLAQLKVKAFAADMLSWLGEVLIVALGPSLLLALATLHRACIAHGSFSTRQGPSADVIAAMINEEGAGPSTVLHALRTHDPPALLYMSDFGCVASTAMEHVIEGDARRLLPLYAAYRAPPEQRRQFVEDVPAHHTAHGQGDVWRAAAALADIGLLSERFSSGGTDIFDFDLPVAGQPCAASLMQQAERARVGVQEGLQRMGTPQSLQGLLRGMLSLAPEDRPTAAQAHQTLELLQPEMLARFVQAEALADAEAVGRAAAKARQMGQLGASHGRVQDGEPTKAGEDLGGAMANEAGGAGVVPEHEGPAYDGWEKAAKPSAVAPAAAATGVPRDEVLAAAAADALPAAADAQAAATGAAEAELLSITLAVAQATARGVAQEDAVAAAVRVAAEAAGAVVLLRQVVASGADAGEALLGQGSSSSAVAVAGTAAATQKDPAAGLLVTTAPSSTATAGRQESSQAAGSTSGAGAKGCLSTWQESRQGSCSVFSIAQEAVQLLPQQQGKRAQVQQVQIEAQAQEQQQEKEQEGREQESNDALGHSFGCGRTAMGVEAPRRGGRRAAASRPAGVATSADQGPPMRETCLSAAARKAREQREEQQREEQDRHQQEHQPQQDEGGTIGRGKGKNLPRSCTKGKK</sequence>
<feature type="compositionally biased region" description="Basic and acidic residues" evidence="1">
    <location>
        <begin position="1022"/>
        <end position="1045"/>
    </location>
</feature>
<feature type="compositionally biased region" description="Low complexity" evidence="1">
    <location>
        <begin position="891"/>
        <end position="905"/>
    </location>
</feature>
<evidence type="ECO:0000256" key="1">
    <source>
        <dbReference type="SAM" id="MobiDB-lite"/>
    </source>
</evidence>
<evidence type="ECO:0000313" key="4">
    <source>
        <dbReference type="Proteomes" id="UP000054498"/>
    </source>
</evidence>
<keyword evidence="2" id="KW-0812">Transmembrane</keyword>
<name>A0A0D2KVE7_9CHLO</name>
<dbReference type="EMBL" id="KK101870">
    <property type="protein sequence ID" value="KIY99363.1"/>
    <property type="molecule type" value="Genomic_DNA"/>
</dbReference>
<feature type="compositionally biased region" description="Low complexity" evidence="1">
    <location>
        <begin position="992"/>
        <end position="1005"/>
    </location>
</feature>
<feature type="transmembrane region" description="Helical" evidence="2">
    <location>
        <begin position="69"/>
        <end position="86"/>
    </location>
</feature>
<proteinExistence type="predicted"/>
<dbReference type="KEGG" id="mng:MNEG_8597"/>
<feature type="compositionally biased region" description="Basic and acidic residues" evidence="1">
    <location>
        <begin position="954"/>
        <end position="965"/>
    </location>
</feature>